<dbReference type="HOGENOM" id="CLU_759374_0_0_1"/>
<keyword evidence="8" id="KW-0807">Transducer</keyword>
<dbReference type="GeneID" id="6749856"/>
<accession>B3RKV4</accession>
<protein>
    <recommendedName>
        <fullName evidence="11">G-protein coupled receptors family 3 profile domain-containing protein</fullName>
    </recommendedName>
</protein>
<feature type="transmembrane region" description="Helical" evidence="10">
    <location>
        <begin position="62"/>
        <end position="92"/>
    </location>
</feature>
<keyword evidence="9" id="KW-0175">Coiled coil</keyword>
<dbReference type="PhylomeDB" id="B3RKV4"/>
<reference evidence="12 13" key="1">
    <citation type="journal article" date="2008" name="Nature">
        <title>The Trichoplax genome and the nature of placozoans.</title>
        <authorList>
            <person name="Srivastava M."/>
            <person name="Begovic E."/>
            <person name="Chapman J."/>
            <person name="Putnam N.H."/>
            <person name="Hellsten U."/>
            <person name="Kawashima T."/>
            <person name="Kuo A."/>
            <person name="Mitros T."/>
            <person name="Salamov A."/>
            <person name="Carpenter M.L."/>
            <person name="Signorovitch A.Y."/>
            <person name="Moreno M.A."/>
            <person name="Kamm K."/>
            <person name="Grimwood J."/>
            <person name="Schmutz J."/>
            <person name="Shapiro H."/>
            <person name="Grigoriev I.V."/>
            <person name="Buss L.W."/>
            <person name="Schierwater B."/>
            <person name="Dellaporta S.L."/>
            <person name="Rokhsar D.S."/>
        </authorList>
    </citation>
    <scope>NUCLEOTIDE SEQUENCE [LARGE SCALE GENOMIC DNA]</scope>
    <source>
        <strain evidence="12 13">Grell-BS-1999</strain>
    </source>
</reference>
<evidence type="ECO:0000256" key="7">
    <source>
        <dbReference type="ARBA" id="ARBA00023180"/>
    </source>
</evidence>
<keyword evidence="4" id="KW-0297">G-protein coupled receptor</keyword>
<dbReference type="AlphaFoldDB" id="B3RKV4"/>
<feature type="transmembrane region" description="Helical" evidence="10">
    <location>
        <begin position="144"/>
        <end position="163"/>
    </location>
</feature>
<name>B3RKV4_TRIAD</name>
<keyword evidence="5 10" id="KW-0472">Membrane</keyword>
<keyword evidence="2 10" id="KW-0812">Transmembrane</keyword>
<dbReference type="InterPro" id="IPR002455">
    <property type="entry name" value="GPCR3_GABA-B"/>
</dbReference>
<keyword evidence="3 10" id="KW-1133">Transmembrane helix</keyword>
<keyword evidence="13" id="KW-1185">Reference proteome</keyword>
<evidence type="ECO:0000256" key="3">
    <source>
        <dbReference type="ARBA" id="ARBA00022989"/>
    </source>
</evidence>
<dbReference type="Pfam" id="PF00003">
    <property type="entry name" value="7tm_3"/>
    <property type="match status" value="2"/>
</dbReference>
<dbReference type="GO" id="GO:0004965">
    <property type="term" value="F:G protein-coupled GABA receptor activity"/>
    <property type="evidence" value="ECO:0000318"/>
    <property type="project" value="GO_Central"/>
</dbReference>
<dbReference type="GO" id="GO:0007214">
    <property type="term" value="P:gamma-aminobutyric acid signaling pathway"/>
    <property type="evidence" value="ECO:0000318"/>
    <property type="project" value="GO_Central"/>
</dbReference>
<dbReference type="OrthoDB" id="2150267at2759"/>
<feature type="transmembrane region" description="Helical" evidence="10">
    <location>
        <begin position="235"/>
        <end position="253"/>
    </location>
</feature>
<evidence type="ECO:0000259" key="11">
    <source>
        <dbReference type="PROSITE" id="PS50259"/>
    </source>
</evidence>
<keyword evidence="6" id="KW-0675">Receptor</keyword>
<dbReference type="eggNOG" id="KOG1055">
    <property type="taxonomic scope" value="Eukaryota"/>
</dbReference>
<dbReference type="PROSITE" id="PS50259">
    <property type="entry name" value="G_PROTEIN_RECEP_F3_4"/>
    <property type="match status" value="1"/>
</dbReference>
<comment type="subcellular location">
    <subcellularLocation>
        <location evidence="1">Membrane</location>
        <topology evidence="1">Multi-pass membrane protein</topology>
    </subcellularLocation>
</comment>
<dbReference type="RefSeq" id="XP_002107854.1">
    <property type="nucleotide sequence ID" value="XM_002107818.1"/>
</dbReference>
<dbReference type="GO" id="GO:0038039">
    <property type="term" value="C:G protein-coupled receptor heterodimeric complex"/>
    <property type="evidence" value="ECO:0000318"/>
    <property type="project" value="GO_Central"/>
</dbReference>
<evidence type="ECO:0000313" key="13">
    <source>
        <dbReference type="Proteomes" id="UP000009022"/>
    </source>
</evidence>
<evidence type="ECO:0000256" key="2">
    <source>
        <dbReference type="ARBA" id="ARBA00022692"/>
    </source>
</evidence>
<keyword evidence="7" id="KW-0325">Glycoprotein</keyword>
<dbReference type="PRINTS" id="PR01176">
    <property type="entry name" value="GABABRECEPTR"/>
</dbReference>
<proteinExistence type="predicted"/>
<dbReference type="KEGG" id="tad:TRIADDRAFT_51779"/>
<dbReference type="InParanoid" id="B3RKV4"/>
<sequence length="365" mass="41854">MIRLYSVVKIHYYLKDAKNVILGHYYEKSEQTAWKSGINISWGIADRKPPADYPYVTKVFSVIPFTATIIVIIAAVIGIFLALIFALLNVYYRNRRAIKVASPNINYTIIIGAILCYISTILQVIYIDPVNETDLMLLICRGRIWFLVLGFLMVFGALFAKTWRLKMIFQNKIARSRGYRVNSLVVYYKNKCVTQNVMLWHVIILILGGVLLLYGLSLAWRTRNIPFHLANDSKYIIFTIYNVTIFSGIAILVGHTLSNIALRVILVAILTIIVTTGSLCLIFIPKVPQFCKAHRQANSVLCRENFYVNKPRSLTNHDIHKAILRKMEIKISELEESIQFFRKKAKKKEEENEMVKGHSGDLCNL</sequence>
<evidence type="ECO:0000256" key="10">
    <source>
        <dbReference type="SAM" id="Phobius"/>
    </source>
</evidence>
<evidence type="ECO:0000256" key="9">
    <source>
        <dbReference type="SAM" id="Coils"/>
    </source>
</evidence>
<evidence type="ECO:0000256" key="8">
    <source>
        <dbReference type="ARBA" id="ARBA00023224"/>
    </source>
</evidence>
<evidence type="ECO:0000313" key="12">
    <source>
        <dbReference type="EMBL" id="EDV28652.1"/>
    </source>
</evidence>
<dbReference type="Proteomes" id="UP000009022">
    <property type="component" value="Unassembled WGS sequence"/>
</dbReference>
<feature type="domain" description="G-protein coupled receptors family 3 profile" evidence="11">
    <location>
        <begin position="105"/>
        <end position="287"/>
    </location>
</feature>
<evidence type="ECO:0000256" key="5">
    <source>
        <dbReference type="ARBA" id="ARBA00023136"/>
    </source>
</evidence>
<evidence type="ECO:0000256" key="4">
    <source>
        <dbReference type="ARBA" id="ARBA00023040"/>
    </source>
</evidence>
<dbReference type="InterPro" id="IPR017978">
    <property type="entry name" value="GPCR_3_C"/>
</dbReference>
<organism evidence="12 13">
    <name type="scientific">Trichoplax adhaerens</name>
    <name type="common">Trichoplax reptans</name>
    <dbReference type="NCBI Taxonomy" id="10228"/>
    <lineage>
        <taxon>Eukaryota</taxon>
        <taxon>Metazoa</taxon>
        <taxon>Placozoa</taxon>
        <taxon>Uniplacotomia</taxon>
        <taxon>Trichoplacea</taxon>
        <taxon>Trichoplacidae</taxon>
        <taxon>Trichoplax</taxon>
    </lineage>
</organism>
<feature type="transmembrane region" description="Helical" evidence="10">
    <location>
        <begin position="260"/>
        <end position="284"/>
    </location>
</feature>
<dbReference type="PANTHER" id="PTHR10519:SF78">
    <property type="entry name" value="G-PROTEIN COUPLED RECEPTORS FAMILY 3 PROFILE DOMAIN-CONTAINING PROTEIN"/>
    <property type="match status" value="1"/>
</dbReference>
<evidence type="ECO:0000256" key="6">
    <source>
        <dbReference type="ARBA" id="ARBA00023170"/>
    </source>
</evidence>
<dbReference type="STRING" id="10228.B3RKV4"/>
<evidence type="ECO:0000256" key="1">
    <source>
        <dbReference type="ARBA" id="ARBA00004141"/>
    </source>
</evidence>
<gene>
    <name evidence="12" type="ORF">TRIADDRAFT_51779</name>
</gene>
<feature type="coiled-coil region" evidence="9">
    <location>
        <begin position="324"/>
        <end position="351"/>
    </location>
</feature>
<dbReference type="CTD" id="6749856"/>
<feature type="transmembrane region" description="Helical" evidence="10">
    <location>
        <begin position="104"/>
        <end position="124"/>
    </location>
</feature>
<dbReference type="PANTHER" id="PTHR10519">
    <property type="entry name" value="GABA-B RECEPTOR"/>
    <property type="match status" value="1"/>
</dbReference>
<dbReference type="EMBL" id="DS985241">
    <property type="protein sequence ID" value="EDV28652.1"/>
    <property type="molecule type" value="Genomic_DNA"/>
</dbReference>
<feature type="transmembrane region" description="Helical" evidence="10">
    <location>
        <begin position="197"/>
        <end position="215"/>
    </location>
</feature>